<protein>
    <submittedName>
        <fullName evidence="2">Uncharacterized protein</fullName>
    </submittedName>
</protein>
<proteinExistence type="predicted"/>
<feature type="compositionally biased region" description="Basic and acidic residues" evidence="1">
    <location>
        <begin position="134"/>
        <end position="149"/>
    </location>
</feature>
<reference evidence="2 3" key="1">
    <citation type="submission" date="2020-02" db="EMBL/GenBank/DDBJ databases">
        <authorList>
            <person name="Ferguson B K."/>
        </authorList>
    </citation>
    <scope>NUCLEOTIDE SEQUENCE [LARGE SCALE GENOMIC DNA]</scope>
</reference>
<gene>
    <name evidence="2" type="ORF">NTEN_LOCUS3778</name>
</gene>
<organism evidence="2 3">
    <name type="scientific">Nesidiocoris tenuis</name>
    <dbReference type="NCBI Taxonomy" id="355587"/>
    <lineage>
        <taxon>Eukaryota</taxon>
        <taxon>Metazoa</taxon>
        <taxon>Ecdysozoa</taxon>
        <taxon>Arthropoda</taxon>
        <taxon>Hexapoda</taxon>
        <taxon>Insecta</taxon>
        <taxon>Pterygota</taxon>
        <taxon>Neoptera</taxon>
        <taxon>Paraneoptera</taxon>
        <taxon>Hemiptera</taxon>
        <taxon>Heteroptera</taxon>
        <taxon>Panheteroptera</taxon>
        <taxon>Cimicomorpha</taxon>
        <taxon>Miridae</taxon>
        <taxon>Dicyphina</taxon>
        <taxon>Nesidiocoris</taxon>
    </lineage>
</organism>
<evidence type="ECO:0000313" key="2">
    <source>
        <dbReference type="EMBL" id="CAA9997477.1"/>
    </source>
</evidence>
<dbReference type="EMBL" id="CADCXU010005841">
    <property type="protein sequence ID" value="CAA9997477.1"/>
    <property type="molecule type" value="Genomic_DNA"/>
</dbReference>
<name>A0A6H5G6J6_9HEMI</name>
<dbReference type="AlphaFoldDB" id="A0A6H5G6J6"/>
<feature type="region of interest" description="Disordered" evidence="1">
    <location>
        <begin position="121"/>
        <end position="149"/>
    </location>
</feature>
<keyword evidence="3" id="KW-1185">Reference proteome</keyword>
<feature type="compositionally biased region" description="Polar residues" evidence="1">
    <location>
        <begin position="121"/>
        <end position="133"/>
    </location>
</feature>
<evidence type="ECO:0000313" key="3">
    <source>
        <dbReference type="Proteomes" id="UP000479000"/>
    </source>
</evidence>
<accession>A0A6H5G6J6</accession>
<sequence length="149" mass="17015">INFIASLKHLQFVVPPILLDGIRRKREEEKRRRRRRRLLDPNVQEYISQEDTLGFRIDHGKISIGHYRCTTSPTRYTNRENESTLLQCSFCCLRWSTEKGNSSSAEGRREKQSCCVGQQSAVSGEWSAGQQVSPKDRIGSDEKNVATSG</sequence>
<feature type="non-terminal residue" evidence="2">
    <location>
        <position position="1"/>
    </location>
</feature>
<dbReference type="Proteomes" id="UP000479000">
    <property type="component" value="Unassembled WGS sequence"/>
</dbReference>
<evidence type="ECO:0000256" key="1">
    <source>
        <dbReference type="SAM" id="MobiDB-lite"/>
    </source>
</evidence>